<feature type="compositionally biased region" description="Low complexity" evidence="1">
    <location>
        <begin position="750"/>
        <end position="769"/>
    </location>
</feature>
<dbReference type="EMBL" id="PNEN01001651">
    <property type="protein sequence ID" value="PPJ52854.1"/>
    <property type="molecule type" value="Genomic_DNA"/>
</dbReference>
<name>A0A2S6BZE7_9PEZI</name>
<protein>
    <submittedName>
        <fullName evidence="2">Uncharacterized protein</fullName>
    </submittedName>
</protein>
<feature type="region of interest" description="Disordered" evidence="1">
    <location>
        <begin position="830"/>
        <end position="880"/>
    </location>
</feature>
<proteinExistence type="predicted"/>
<gene>
    <name evidence="2" type="ORF">CBER1_11258</name>
</gene>
<feature type="region of interest" description="Disordered" evidence="1">
    <location>
        <begin position="1"/>
        <end position="69"/>
    </location>
</feature>
<dbReference type="STRING" id="357750.A0A2S6BZE7"/>
<comment type="caution">
    <text evidence="2">The sequence shown here is derived from an EMBL/GenBank/DDBJ whole genome shotgun (WGS) entry which is preliminary data.</text>
</comment>
<feature type="compositionally biased region" description="Low complexity" evidence="1">
    <location>
        <begin position="105"/>
        <end position="115"/>
    </location>
</feature>
<feature type="region of interest" description="Disordered" evidence="1">
    <location>
        <begin position="93"/>
        <end position="118"/>
    </location>
</feature>
<evidence type="ECO:0000313" key="2">
    <source>
        <dbReference type="EMBL" id="PPJ52854.1"/>
    </source>
</evidence>
<dbReference type="OrthoDB" id="3886018at2759"/>
<accession>A0A2S6BZE7</accession>
<dbReference type="AlphaFoldDB" id="A0A2S6BZE7"/>
<evidence type="ECO:0000256" key="1">
    <source>
        <dbReference type="SAM" id="MobiDB-lite"/>
    </source>
</evidence>
<feature type="compositionally biased region" description="Low complexity" evidence="1">
    <location>
        <begin position="709"/>
        <end position="743"/>
    </location>
</feature>
<feature type="compositionally biased region" description="Pro residues" evidence="1">
    <location>
        <begin position="855"/>
        <end position="867"/>
    </location>
</feature>
<organism evidence="2 3">
    <name type="scientific">Cercospora berteroae</name>
    <dbReference type="NCBI Taxonomy" id="357750"/>
    <lineage>
        <taxon>Eukaryota</taxon>
        <taxon>Fungi</taxon>
        <taxon>Dikarya</taxon>
        <taxon>Ascomycota</taxon>
        <taxon>Pezizomycotina</taxon>
        <taxon>Dothideomycetes</taxon>
        <taxon>Dothideomycetidae</taxon>
        <taxon>Mycosphaerellales</taxon>
        <taxon>Mycosphaerellaceae</taxon>
        <taxon>Cercospora</taxon>
    </lineage>
</organism>
<feature type="compositionally biased region" description="Low complexity" evidence="1">
    <location>
        <begin position="359"/>
        <end position="401"/>
    </location>
</feature>
<dbReference type="Proteomes" id="UP000237631">
    <property type="component" value="Unassembled WGS sequence"/>
</dbReference>
<feature type="compositionally biased region" description="Polar residues" evidence="1">
    <location>
        <begin position="10"/>
        <end position="66"/>
    </location>
</feature>
<feature type="region of interest" description="Disordered" evidence="1">
    <location>
        <begin position="165"/>
        <end position="187"/>
    </location>
</feature>
<keyword evidence="3" id="KW-1185">Reference proteome</keyword>
<evidence type="ECO:0000313" key="3">
    <source>
        <dbReference type="Proteomes" id="UP000237631"/>
    </source>
</evidence>
<reference evidence="3" key="1">
    <citation type="journal article" date="2017" name="bioRxiv">
        <title>Conservation of a gene cluster reveals novel cercosporin biosynthetic mechanisms and extends production to the genus Colletotrichum.</title>
        <authorList>
            <person name="de Jonge R."/>
            <person name="Ebert M.K."/>
            <person name="Huitt-Roehl C.R."/>
            <person name="Pal P."/>
            <person name="Suttle J.C."/>
            <person name="Spanner R.E."/>
            <person name="Neubauer J.D."/>
            <person name="Jurick W.M.II."/>
            <person name="Stott K.A."/>
            <person name="Secor G.A."/>
            <person name="Thomma B.P.H.J."/>
            <person name="Van de Peer Y."/>
            <person name="Townsend C.A."/>
            <person name="Bolton M.D."/>
        </authorList>
    </citation>
    <scope>NUCLEOTIDE SEQUENCE [LARGE SCALE GENOMIC DNA]</scope>
    <source>
        <strain evidence="3">CBS538.71</strain>
    </source>
</reference>
<feature type="region of interest" description="Disordered" evidence="1">
    <location>
        <begin position="709"/>
        <end position="773"/>
    </location>
</feature>
<feature type="region of interest" description="Disordered" evidence="1">
    <location>
        <begin position="350"/>
        <end position="404"/>
    </location>
</feature>
<sequence>MRSVEEGSRLGSSNTLTTYQPETTSTSLLGATSILDPSSTSSALGHSPTDHSAGSSPNTPETNDTGSTSSLLHAVTASTAAAIAGSITPVPIKSTSEATKPPSSPASDPVVSNSAKASGSNIAESSMYLGPSVNTTRLTTSSRAAAPQSHSFSATSIAQWSITTKGTSSSTQAEGFPVPHLPGATSGTSAPPVFTIPGLTQSIGLPSMSVGDTTTVPPFIPILPPLPAPTQSSAPDATEMQSQKEAVVKALQGTMPQFEEWINGVEIDTKPIVEGFKSIEHMAGNLLKGITGGTKDGGCTHSLFGALHCAIDTASKAVTSVSKGIKTGLKGTLDTLIDVTNAIPKLKIEESKADNNDQSTKSAASSKSQASASSATSKSSTTDSTSKTTSTKSTSTTSSSTECTRSATVTNEHVTCSTTVIGSTSTTTLCDPEPGKPHFAGATTSQAFPFRSTAFSTAVEGLFGCTSLIVVSTGGVFISHIFEDPTFLDGTKATPQFPNGLLADDAVWTRDVRQAIFRGDTTNWVVQHGLARLTMNENIFDKETYKIFPPHIITPMPVDMPIPGRKPSDKWRYQGRIDQLKELIRATMNQEAVIVPYDPLFGPEESREHMDKTARGKVLVQYDPKAKVEEREEKDPKTGAKRICSYQIAGLKIWVDTLQLVYEEYWDPHDSQKGSRVPVHTLIFHDDASATAAPSATALFCRVVSSASSSTDRSSSLSSRTSVPSTKSTKASTKAKPSTSQKSTLDKTTRATTTKVTMTKTKPTTTFPNPKHPTPSCHITIIQQVTWTMLSTVTTLPGGVACTCNNGQIVGVRTFANADGISEYRCKGIGGPKTSSRLPAPKSAPTSAVAQPSLPQRPPPAPAPSPSGCPVNAMGAPVCG</sequence>